<keyword evidence="2 4" id="KW-0238">DNA-binding</keyword>
<keyword evidence="3" id="KW-0804">Transcription</keyword>
<dbReference type="Proteomes" id="UP001209654">
    <property type="component" value="Unassembled WGS sequence"/>
</dbReference>
<accession>A0ABQ5MT27</accession>
<dbReference type="Pfam" id="PF00440">
    <property type="entry name" value="TetR_N"/>
    <property type="match status" value="1"/>
</dbReference>
<evidence type="ECO:0000256" key="4">
    <source>
        <dbReference type="PROSITE-ProRule" id="PRU00335"/>
    </source>
</evidence>
<evidence type="ECO:0000259" key="5">
    <source>
        <dbReference type="PROSITE" id="PS50977"/>
    </source>
</evidence>
<evidence type="ECO:0000256" key="3">
    <source>
        <dbReference type="ARBA" id="ARBA00023163"/>
    </source>
</evidence>
<feature type="domain" description="HTH tetR-type" evidence="5">
    <location>
        <begin position="4"/>
        <end position="64"/>
    </location>
</feature>
<dbReference type="InterPro" id="IPR001647">
    <property type="entry name" value="HTH_TetR"/>
</dbReference>
<dbReference type="EMBL" id="BRVS01000005">
    <property type="protein sequence ID" value="GLB67108.1"/>
    <property type="molecule type" value="Genomic_DNA"/>
</dbReference>
<proteinExistence type="predicted"/>
<evidence type="ECO:0000256" key="2">
    <source>
        <dbReference type="ARBA" id="ARBA00023125"/>
    </source>
</evidence>
<feature type="DNA-binding region" description="H-T-H motif" evidence="4">
    <location>
        <begin position="27"/>
        <end position="46"/>
    </location>
</feature>
<gene>
    <name evidence="6" type="ORF">AHIS1636_15470</name>
</gene>
<sequence>MNKQATRNAISAAALKLAREQGPGGFTVDTLADAAGVSRRTFFNYFPSIEAAVARPIEEFLDGAFSRLDERPADEPIVDAVMATLGGDMGREQMAVLCEVYAMTEDSPQLERMQLQLWNSAQQKLEDGLTVRLGAAAGELLVRALAGSLVACAKAAMRTAADSAAGRNPDPLSFHNHLLESIGLLRSGFNINGINHDPKDS</sequence>
<dbReference type="InterPro" id="IPR050109">
    <property type="entry name" value="HTH-type_TetR-like_transc_reg"/>
</dbReference>
<evidence type="ECO:0000256" key="1">
    <source>
        <dbReference type="ARBA" id="ARBA00023015"/>
    </source>
</evidence>
<reference evidence="6 7" key="1">
    <citation type="journal article" date="2023" name="Int. J. Syst. Evol. Microbiol.">
        <title>Arthrobacter mangrovi sp. nov., an actinobacterium isolated from the rhizosphere of a mangrove.</title>
        <authorList>
            <person name="Hamada M."/>
            <person name="Saitou S."/>
            <person name="Enomoto N."/>
            <person name="Nanri K."/>
            <person name="Hidaka K."/>
            <person name="Miura T."/>
            <person name="Tamura T."/>
        </authorList>
    </citation>
    <scope>NUCLEOTIDE SEQUENCE [LARGE SCALE GENOMIC DNA]</scope>
    <source>
        <strain evidence="6 7">NBRC 112813</strain>
    </source>
</reference>
<dbReference type="PANTHER" id="PTHR30055:SF238">
    <property type="entry name" value="MYCOFACTOCIN BIOSYNTHESIS TRANSCRIPTIONAL REGULATOR MFTR-RELATED"/>
    <property type="match status" value="1"/>
</dbReference>
<keyword evidence="7" id="KW-1185">Reference proteome</keyword>
<dbReference type="PROSITE" id="PS50977">
    <property type="entry name" value="HTH_TETR_2"/>
    <property type="match status" value="1"/>
</dbReference>
<dbReference type="PANTHER" id="PTHR30055">
    <property type="entry name" value="HTH-TYPE TRANSCRIPTIONAL REGULATOR RUTR"/>
    <property type="match status" value="1"/>
</dbReference>
<name>A0ABQ5MT27_9MICC</name>
<dbReference type="Gene3D" id="1.10.357.10">
    <property type="entry name" value="Tetracycline Repressor, domain 2"/>
    <property type="match status" value="1"/>
</dbReference>
<organism evidence="6 7">
    <name type="scientific">Arthrobacter mangrovi</name>
    <dbReference type="NCBI Taxonomy" id="2966350"/>
    <lineage>
        <taxon>Bacteria</taxon>
        <taxon>Bacillati</taxon>
        <taxon>Actinomycetota</taxon>
        <taxon>Actinomycetes</taxon>
        <taxon>Micrococcales</taxon>
        <taxon>Micrococcaceae</taxon>
        <taxon>Arthrobacter</taxon>
    </lineage>
</organism>
<protein>
    <submittedName>
        <fullName evidence="6">TetR family transcriptional regulator</fullName>
    </submittedName>
</protein>
<dbReference type="InterPro" id="IPR009057">
    <property type="entry name" value="Homeodomain-like_sf"/>
</dbReference>
<comment type="caution">
    <text evidence="6">The sequence shown here is derived from an EMBL/GenBank/DDBJ whole genome shotgun (WGS) entry which is preliminary data.</text>
</comment>
<dbReference type="SUPFAM" id="SSF46689">
    <property type="entry name" value="Homeodomain-like"/>
    <property type="match status" value="1"/>
</dbReference>
<keyword evidence="1" id="KW-0805">Transcription regulation</keyword>
<evidence type="ECO:0000313" key="7">
    <source>
        <dbReference type="Proteomes" id="UP001209654"/>
    </source>
</evidence>
<evidence type="ECO:0000313" key="6">
    <source>
        <dbReference type="EMBL" id="GLB67108.1"/>
    </source>
</evidence>